<keyword evidence="3" id="KW-1185">Reference proteome</keyword>
<evidence type="ECO:0000256" key="1">
    <source>
        <dbReference type="SAM" id="SignalP"/>
    </source>
</evidence>
<feature type="signal peptide" evidence="1">
    <location>
        <begin position="1"/>
        <end position="25"/>
    </location>
</feature>
<dbReference type="Proteomes" id="UP000789405">
    <property type="component" value="Unassembled WGS sequence"/>
</dbReference>
<dbReference type="AlphaFoldDB" id="A0A9N9JY20"/>
<evidence type="ECO:0000313" key="3">
    <source>
        <dbReference type="Proteomes" id="UP000789405"/>
    </source>
</evidence>
<sequence length="40" mass="4521">NKGCFLVTSMMWCDILLDYICKVQALLLVLDEGSENAKGW</sequence>
<organism evidence="2 3">
    <name type="scientific">Dentiscutata erythropus</name>
    <dbReference type="NCBI Taxonomy" id="1348616"/>
    <lineage>
        <taxon>Eukaryota</taxon>
        <taxon>Fungi</taxon>
        <taxon>Fungi incertae sedis</taxon>
        <taxon>Mucoromycota</taxon>
        <taxon>Glomeromycotina</taxon>
        <taxon>Glomeromycetes</taxon>
        <taxon>Diversisporales</taxon>
        <taxon>Gigasporaceae</taxon>
        <taxon>Dentiscutata</taxon>
    </lineage>
</organism>
<feature type="chain" id="PRO_5040437071" evidence="1">
    <location>
        <begin position="26"/>
        <end position="40"/>
    </location>
</feature>
<keyword evidence="1" id="KW-0732">Signal</keyword>
<gene>
    <name evidence="2" type="ORF">DERYTH_LOCUS22981</name>
</gene>
<protein>
    <submittedName>
        <fullName evidence="2">8861_t:CDS:1</fullName>
    </submittedName>
</protein>
<proteinExistence type="predicted"/>
<feature type="non-terminal residue" evidence="2">
    <location>
        <position position="1"/>
    </location>
</feature>
<comment type="caution">
    <text evidence="2">The sequence shown here is derived from an EMBL/GenBank/DDBJ whole genome shotgun (WGS) entry which is preliminary data.</text>
</comment>
<reference evidence="2" key="1">
    <citation type="submission" date="2021-06" db="EMBL/GenBank/DDBJ databases">
        <authorList>
            <person name="Kallberg Y."/>
            <person name="Tangrot J."/>
            <person name="Rosling A."/>
        </authorList>
    </citation>
    <scope>NUCLEOTIDE SEQUENCE</scope>
    <source>
        <strain evidence="2">MA453B</strain>
    </source>
</reference>
<name>A0A9N9JY20_9GLOM</name>
<dbReference type="EMBL" id="CAJVPY010033442">
    <property type="protein sequence ID" value="CAG8798965.1"/>
    <property type="molecule type" value="Genomic_DNA"/>
</dbReference>
<evidence type="ECO:0000313" key="2">
    <source>
        <dbReference type="EMBL" id="CAG8798965.1"/>
    </source>
</evidence>
<accession>A0A9N9JY20</accession>